<keyword evidence="7" id="KW-1185">Reference proteome</keyword>
<evidence type="ECO:0000256" key="3">
    <source>
        <dbReference type="ARBA" id="ARBA00023237"/>
    </source>
</evidence>
<sequence length="807" mass="90348">MMKKYILALLCTLSIAMTSKAQQNISGKLLDEKAQHIPFASVLVLRSTDSVKAYAVMTDTAGNFMLSGVKNGKYLIKISYIGYVDYYSPVIELTELKTLHHLGSIRLNADSRLLNTVNISGQRPLIEQTLDKTVMNIEKSIFAEGNTALELLNKAPGVTVTENGEVSLKGRSGTTVMINGKPTYLSGDQLANLLRGTNSSSISRIEIMANPTSKFDAAGSGGIVNIIIKKNLLLGFNGSINGNIGAGKDIRYGEGIALSYNTALLNTYGSYNANNQNLESNSNAERLFYNDNHELLQSIRQENQEKAKLRSHNFRLGIDLNLGEKNTLGFLMNGAIGKYPTQQPSSSTFRNANGETLWTAFTQTNNKENWTDLLYNANYVHKFNKDGHELKADVDYVYHYSKMNQSLDTRYLLPEGTTNIAPSGRRGNIPSNDDIYAAKVDYSLPLNKKSKLEAGWKGSNVRTENNLQYDTLKNNTYLSDAGTSNHFIYKEHIQAAYINLNTAWSKYQLQAGLRAEYTNTKAEQISTNTIFKKDYLGFFPSLLLTRDFNEKHQVKTGYSRRIKRPGYWDLNPFRVYDDPFAFYEGNPHLKPAIVNAIELGYGFQSRYFVTLSYNHTGNVIAEQVGRLNNGTTTFQRPENIGSFDNFGLSITASTQIFKWWTGSQFLNVYHNRYKVNTSSGSDINKGNTLSINSQNTFILGKGWKSELSAFYISEEVSGISTTKPYSIISAGIQKEVLKGKGSLKFMMNDIFEGYRIKRKMAYESVIFLSRSNSDSRYGLLSFSYRFGAKGTPSNERSTSSEDLKERM</sequence>
<dbReference type="Pfam" id="PF14905">
    <property type="entry name" value="OMP_b-brl_3"/>
    <property type="match status" value="1"/>
</dbReference>
<dbReference type="Gene3D" id="2.60.40.1120">
    <property type="entry name" value="Carboxypeptidase-like, regulatory domain"/>
    <property type="match status" value="1"/>
</dbReference>
<dbReference type="Gene3D" id="2.40.170.20">
    <property type="entry name" value="TonB-dependent receptor, beta-barrel domain"/>
    <property type="match status" value="1"/>
</dbReference>
<dbReference type="SUPFAM" id="SSF56935">
    <property type="entry name" value="Porins"/>
    <property type="match status" value="1"/>
</dbReference>
<dbReference type="InterPro" id="IPR041700">
    <property type="entry name" value="OMP_b-brl_3"/>
</dbReference>
<keyword evidence="6" id="KW-0675">Receptor</keyword>
<dbReference type="InterPro" id="IPR037066">
    <property type="entry name" value="Plug_dom_sf"/>
</dbReference>
<evidence type="ECO:0000259" key="5">
    <source>
        <dbReference type="Pfam" id="PF14905"/>
    </source>
</evidence>
<comment type="subcellular location">
    <subcellularLocation>
        <location evidence="1">Cell outer membrane</location>
    </subcellularLocation>
</comment>
<dbReference type="SUPFAM" id="SSF49464">
    <property type="entry name" value="Carboxypeptidase regulatory domain-like"/>
    <property type="match status" value="1"/>
</dbReference>
<name>A0ABR6EXX3_9SPHI</name>
<keyword evidence="2" id="KW-0472">Membrane</keyword>
<evidence type="ECO:0000256" key="1">
    <source>
        <dbReference type="ARBA" id="ARBA00004442"/>
    </source>
</evidence>
<feature type="signal peptide" evidence="4">
    <location>
        <begin position="1"/>
        <end position="21"/>
    </location>
</feature>
<evidence type="ECO:0000313" key="7">
    <source>
        <dbReference type="Proteomes" id="UP000636110"/>
    </source>
</evidence>
<dbReference type="Gene3D" id="2.170.130.10">
    <property type="entry name" value="TonB-dependent receptor, plug domain"/>
    <property type="match status" value="1"/>
</dbReference>
<comment type="caution">
    <text evidence="6">The sequence shown here is derived from an EMBL/GenBank/DDBJ whole genome shotgun (WGS) entry which is preliminary data.</text>
</comment>
<gene>
    <name evidence="6" type="ORF">GM920_14370</name>
</gene>
<evidence type="ECO:0000256" key="4">
    <source>
        <dbReference type="SAM" id="SignalP"/>
    </source>
</evidence>
<dbReference type="PANTHER" id="PTHR40980">
    <property type="entry name" value="PLUG DOMAIN-CONTAINING PROTEIN"/>
    <property type="match status" value="1"/>
</dbReference>
<organism evidence="6 7">
    <name type="scientific">Pedobacter gandavensis</name>
    <dbReference type="NCBI Taxonomy" id="2679963"/>
    <lineage>
        <taxon>Bacteria</taxon>
        <taxon>Pseudomonadati</taxon>
        <taxon>Bacteroidota</taxon>
        <taxon>Sphingobacteriia</taxon>
        <taxon>Sphingobacteriales</taxon>
        <taxon>Sphingobacteriaceae</taxon>
        <taxon>Pedobacter</taxon>
    </lineage>
</organism>
<evidence type="ECO:0000313" key="6">
    <source>
        <dbReference type="EMBL" id="MBB2150084.1"/>
    </source>
</evidence>
<feature type="domain" description="Outer membrane protein beta-barrel" evidence="5">
    <location>
        <begin position="381"/>
        <end position="784"/>
    </location>
</feature>
<dbReference type="PANTHER" id="PTHR40980:SF4">
    <property type="entry name" value="TONB-DEPENDENT RECEPTOR-LIKE BETA-BARREL DOMAIN-CONTAINING PROTEIN"/>
    <property type="match status" value="1"/>
</dbReference>
<accession>A0ABR6EXX3</accession>
<keyword evidence="4" id="KW-0732">Signal</keyword>
<keyword evidence="3" id="KW-0998">Cell outer membrane</keyword>
<dbReference type="InterPro" id="IPR008969">
    <property type="entry name" value="CarboxyPept-like_regulatory"/>
</dbReference>
<evidence type="ECO:0000256" key="2">
    <source>
        <dbReference type="ARBA" id="ARBA00023136"/>
    </source>
</evidence>
<dbReference type="EMBL" id="WNXC01000005">
    <property type="protein sequence ID" value="MBB2150084.1"/>
    <property type="molecule type" value="Genomic_DNA"/>
</dbReference>
<dbReference type="InterPro" id="IPR036942">
    <property type="entry name" value="Beta-barrel_TonB_sf"/>
</dbReference>
<dbReference type="RefSeq" id="WP_182958610.1">
    <property type="nucleotide sequence ID" value="NZ_WNXC01000005.1"/>
</dbReference>
<reference evidence="6 7" key="1">
    <citation type="submission" date="2019-11" db="EMBL/GenBank/DDBJ databases">
        <title>Description of Pedobacter sp. LMG 31462T.</title>
        <authorList>
            <person name="Carlier A."/>
            <person name="Qi S."/>
            <person name="Vandamme P."/>
        </authorList>
    </citation>
    <scope>NUCLEOTIDE SEQUENCE [LARGE SCALE GENOMIC DNA]</scope>
    <source>
        <strain evidence="6 7">LMG 31462</strain>
    </source>
</reference>
<protein>
    <submittedName>
        <fullName evidence="6">TonB-dependent receptor</fullName>
    </submittedName>
</protein>
<proteinExistence type="predicted"/>
<feature type="chain" id="PRO_5045045982" evidence="4">
    <location>
        <begin position="22"/>
        <end position="807"/>
    </location>
</feature>
<dbReference type="Pfam" id="PF13620">
    <property type="entry name" value="CarboxypepD_reg"/>
    <property type="match status" value="1"/>
</dbReference>
<dbReference type="Proteomes" id="UP000636110">
    <property type="component" value="Unassembled WGS sequence"/>
</dbReference>